<dbReference type="InterPro" id="IPR027417">
    <property type="entry name" value="P-loop_NTPase"/>
</dbReference>
<sequence length="1736" mass="194265">MPPDEPTAAIRSILKRAQDAAQRLGRDEGVEDEVEDVADVADVGSDTPVPSLRDEHGAVSPSASPVDAPETDAVENGASDSRKPTPDSPAREDGLAHAAVTRVWVADAADGWRVGDLLGGSVAELGTALWNALHGRTGAGVPPHASRFRIMPAGRAFDPDADPLHTLESMVQGMRGVPLAEQKRRRSLSPATLVALFCHPFDADDTTDPRDDAIELRNLHTAPVLDLFRRRFHAEPLPHLYTFVGADLLVSINPFRPLPALYAVPVMQQAVRTPDVPHLYGIGECALQSLQGSGGGEPQAFLVSGVSGAGKTVAYTRLLEYFCWHSQQLHSHDDAFAQTLLCRLVASNPVLEAFGNATTALNDNSSRFGRLLQLVYRRGVIVGAHLRHFMLESSRVVGRCGRMSHDDANFHVFYYLVVGALRGSPTEYRYLYAADAGRGDPASANTRTANAELHAAELRARYHEVLAAMQALELPVEDIMRLLLAILLLGNIEFGSDDGDGSDLDGCYVRRLDVAAQVAELLEVDLTRLEEALVSRTISVRGEHFRRRHSVEEAEEARDALAKVLYRAVFDAIVTGIDRQLKQPQTPTEAEVEDEDEEGYIFLLDQTGFESGEFNSLEQLLINYGNEKLQEQFGDNVAVAEMDILAREGILFDTPIAFPHNRDRVVALEYYGGLLDEECVMPRGTEQRFFDKLCYLLEADAASAVTLDVSDEARLRTARQFLSVPRVRRDDTEFTVHHFAGDVTYGVRDLVKKNRDSLPVALVDVMSVSRWRFLAELMEDVDTQRNVPSPVRGNGSAGSAGSGGGHSGSRRSKGAWRTIWSEYRRQTDELMTILRACKPRYIRCIKPNTEKRPRLLMAPYVLDQLQRSGVLEYVHLRRSGLPVRFPWLEFCRRYQALFADGSLQSPGNRFAATDTLDMHRADIEGMLRRELNEDALLVSATPGEETARSAAPGWRIGYTRVFLSDAAHKHLEHKRLRLYQGAALRLVRYLQAASCRLRFVRLRAAARRVAATARARRQRTEYHHLRRVALRLQATLRARRARGALQQLRSATMVVQRHTRQWLQRHQQELQRRREARQQAAEHAAASRIAAVVRARPHRRTYMQLQGAARTVSRRWHLILLHRRLCDLNEKHKVIRLQAQWRRALALRHAARRRRAIRTLQRHALASLTRRRYLRELAASWRGPHPGVVLLTGVTEGVGKSALINLIAGHKVAPLNTDDFQARPTVGVDVPLLRCYRAFRGRLLLIECPHVEVLSRLPPSLLERLRCRADAVLLVDRLDTHAGAPRSAIELLGVLLGESVVRQRCVLVYTHRDRRSAYRNGNDEDDDDDEDMCLGRVRESLDPPMPVVALNALAPRYDRTTLTVLGDLFGALCRRDVGRMSGAEVATDRVDALELQRQSWNGSSLVELLGSTKAVMTPSVACDIAPLRHAYVLFARRFFPHADVQQVDTALRCMALAEEMRLRQQGAQQLQMCGEVAVLLEAARQDTGVPLRLCGMLGADGDDVSEWVLVPLALNTFALRCRRTGQYMACLGSGASARAVRLAPERAAHTPQSMLFRAEWLSHRRVAFRSVQQRLRYYLCANRRAHQMTCDKRKRGAWETFQWQLVGAAHAVLIDDWCVLTGGRIGCRGRGADARTSYRQRFVVQRANDAEDADTRAYREVHLRTAEGTPVGVDFEGHLTLAPQPARLLWIHEPDGAVSLRAAVDDLFEPRYLSVDLRLNATEARRARWQVRLAID</sequence>
<keyword evidence="10" id="KW-1185">Reference proteome</keyword>
<dbReference type="PROSITE" id="PS51456">
    <property type="entry name" value="MYOSIN_MOTOR"/>
    <property type="match status" value="1"/>
</dbReference>
<evidence type="ECO:0000313" key="10">
    <source>
        <dbReference type="Proteomes" id="UP001301350"/>
    </source>
</evidence>
<dbReference type="GO" id="GO:0016459">
    <property type="term" value="C:myosin complex"/>
    <property type="evidence" value="ECO:0007669"/>
    <property type="project" value="UniProtKB-KW"/>
</dbReference>
<dbReference type="GO" id="GO:0005737">
    <property type="term" value="C:cytoplasm"/>
    <property type="evidence" value="ECO:0007669"/>
    <property type="project" value="TreeGrafter"/>
</dbReference>
<name>A0AAV9IXE0_CYACA</name>
<dbReference type="GO" id="GO:0005524">
    <property type="term" value="F:ATP binding"/>
    <property type="evidence" value="ECO:0007669"/>
    <property type="project" value="UniProtKB-UniRule"/>
</dbReference>
<dbReference type="Proteomes" id="UP001301350">
    <property type="component" value="Unassembled WGS sequence"/>
</dbReference>
<evidence type="ECO:0000256" key="3">
    <source>
        <dbReference type="ARBA" id="ARBA00023123"/>
    </source>
</evidence>
<evidence type="ECO:0000259" key="8">
    <source>
        <dbReference type="PROSITE" id="PS51456"/>
    </source>
</evidence>
<dbReference type="InterPro" id="IPR001609">
    <property type="entry name" value="Myosin_head_motor_dom-like"/>
</dbReference>
<proteinExistence type="inferred from homology"/>
<dbReference type="GO" id="GO:0007015">
    <property type="term" value="P:actin filament organization"/>
    <property type="evidence" value="ECO:0007669"/>
    <property type="project" value="TreeGrafter"/>
</dbReference>
<dbReference type="Gene3D" id="3.40.850.10">
    <property type="entry name" value="Kinesin motor domain"/>
    <property type="match status" value="1"/>
</dbReference>
<evidence type="ECO:0000256" key="7">
    <source>
        <dbReference type="SAM" id="MobiDB-lite"/>
    </source>
</evidence>
<evidence type="ECO:0000256" key="6">
    <source>
        <dbReference type="PROSITE-ProRule" id="PRU00782"/>
    </source>
</evidence>
<dbReference type="Pfam" id="PF00063">
    <property type="entry name" value="Myosin_head"/>
    <property type="match status" value="1"/>
</dbReference>
<feature type="compositionally biased region" description="Acidic residues" evidence="7">
    <location>
        <begin position="29"/>
        <end position="39"/>
    </location>
</feature>
<keyword evidence="1 6" id="KW-0547">Nucleotide-binding</keyword>
<dbReference type="PANTHER" id="PTHR13140:SF845">
    <property type="entry name" value="MYOSIN-LIKE PROTEIN"/>
    <property type="match status" value="1"/>
</dbReference>
<dbReference type="SMART" id="SM00015">
    <property type="entry name" value="IQ"/>
    <property type="match status" value="6"/>
</dbReference>
<comment type="caution">
    <text evidence="9">The sequence shown here is derived from an EMBL/GenBank/DDBJ whole genome shotgun (WGS) entry which is preliminary data.</text>
</comment>
<dbReference type="Gene3D" id="1.20.58.530">
    <property type="match status" value="1"/>
</dbReference>
<dbReference type="PROSITE" id="PS50096">
    <property type="entry name" value="IQ"/>
    <property type="match status" value="1"/>
</dbReference>
<dbReference type="Gene3D" id="3.40.50.300">
    <property type="entry name" value="P-loop containing nucleotide triphosphate hydrolases"/>
    <property type="match status" value="1"/>
</dbReference>
<evidence type="ECO:0000313" key="9">
    <source>
        <dbReference type="EMBL" id="KAK4536939.1"/>
    </source>
</evidence>
<dbReference type="PANTHER" id="PTHR13140">
    <property type="entry name" value="MYOSIN"/>
    <property type="match status" value="1"/>
</dbReference>
<dbReference type="InterPro" id="IPR000048">
    <property type="entry name" value="IQ_motif_EF-hand-BS"/>
</dbReference>
<feature type="region of interest" description="Disordered" evidence="7">
    <location>
        <begin position="784"/>
        <end position="813"/>
    </location>
</feature>
<keyword evidence="5 6" id="KW-0009">Actin-binding</keyword>
<dbReference type="Gene3D" id="1.20.120.720">
    <property type="entry name" value="Myosin VI head, motor domain, U50 subdomain"/>
    <property type="match status" value="1"/>
</dbReference>
<feature type="compositionally biased region" description="Gly residues" evidence="7">
    <location>
        <begin position="795"/>
        <end position="807"/>
    </location>
</feature>
<reference evidence="9 10" key="1">
    <citation type="submission" date="2022-07" db="EMBL/GenBank/DDBJ databases">
        <title>Genome-wide signatures of adaptation to extreme environments.</title>
        <authorList>
            <person name="Cho C.H."/>
            <person name="Yoon H.S."/>
        </authorList>
    </citation>
    <scope>NUCLEOTIDE SEQUENCE [LARGE SCALE GENOMIC DNA]</scope>
    <source>
        <strain evidence="9 10">DBV 063 E5</strain>
    </source>
</reference>
<evidence type="ECO:0000256" key="2">
    <source>
        <dbReference type="ARBA" id="ARBA00022840"/>
    </source>
</evidence>
<dbReference type="EMBL" id="JANCYW010000010">
    <property type="protein sequence ID" value="KAK4536939.1"/>
    <property type="molecule type" value="Genomic_DNA"/>
</dbReference>
<comment type="similarity">
    <text evidence="6">Belongs to the TRAFAC class myosin-kinesin ATPase superfamily. Myosin family.</text>
</comment>
<dbReference type="GO" id="GO:0016020">
    <property type="term" value="C:membrane"/>
    <property type="evidence" value="ECO:0007669"/>
    <property type="project" value="TreeGrafter"/>
</dbReference>
<organism evidence="9 10">
    <name type="scientific">Cyanidium caldarium</name>
    <name type="common">Red alga</name>
    <dbReference type="NCBI Taxonomy" id="2771"/>
    <lineage>
        <taxon>Eukaryota</taxon>
        <taxon>Rhodophyta</taxon>
        <taxon>Bangiophyceae</taxon>
        <taxon>Cyanidiales</taxon>
        <taxon>Cyanidiaceae</taxon>
        <taxon>Cyanidium</taxon>
    </lineage>
</organism>
<keyword evidence="2 6" id="KW-0067">ATP-binding</keyword>
<dbReference type="CDD" id="cd00124">
    <property type="entry name" value="MYSc"/>
    <property type="match status" value="1"/>
</dbReference>
<feature type="domain" description="Myosin motor" evidence="8">
    <location>
        <begin position="208"/>
        <end position="976"/>
    </location>
</feature>
<evidence type="ECO:0000256" key="5">
    <source>
        <dbReference type="ARBA" id="ARBA00023203"/>
    </source>
</evidence>
<keyword evidence="3 6" id="KW-0518">Myosin</keyword>
<feature type="compositionally biased region" description="Basic and acidic residues" evidence="7">
    <location>
        <begin position="80"/>
        <end position="93"/>
    </location>
</feature>
<dbReference type="InterPro" id="IPR036961">
    <property type="entry name" value="Kinesin_motor_dom_sf"/>
</dbReference>
<gene>
    <name evidence="9" type="ORF">CDCA_CDCA10G2964</name>
</gene>
<evidence type="ECO:0000256" key="4">
    <source>
        <dbReference type="ARBA" id="ARBA00023175"/>
    </source>
</evidence>
<feature type="region of interest" description="Disordered" evidence="7">
    <location>
        <begin position="21"/>
        <end position="93"/>
    </location>
</feature>
<dbReference type="PRINTS" id="PR00193">
    <property type="entry name" value="MYOSINHEAVY"/>
</dbReference>
<dbReference type="Gene3D" id="2.80.10.50">
    <property type="match status" value="1"/>
</dbReference>
<dbReference type="SUPFAM" id="SSF52540">
    <property type="entry name" value="P-loop containing nucleoside triphosphate hydrolases"/>
    <property type="match status" value="2"/>
</dbReference>
<dbReference type="Gene3D" id="1.10.10.820">
    <property type="match status" value="1"/>
</dbReference>
<protein>
    <recommendedName>
        <fullName evidence="8">Myosin motor domain-containing protein</fullName>
    </recommendedName>
</protein>
<accession>A0AAV9IXE0</accession>
<evidence type="ECO:0000256" key="1">
    <source>
        <dbReference type="ARBA" id="ARBA00022741"/>
    </source>
</evidence>
<dbReference type="SMART" id="SM00242">
    <property type="entry name" value="MYSc"/>
    <property type="match status" value="1"/>
</dbReference>
<dbReference type="CDD" id="cd00257">
    <property type="entry name" value="beta-trefoil_FSCN-like"/>
    <property type="match status" value="1"/>
</dbReference>
<keyword evidence="4 6" id="KW-0505">Motor protein</keyword>
<dbReference type="CDD" id="cd00882">
    <property type="entry name" value="Ras_like_GTPase"/>
    <property type="match status" value="1"/>
</dbReference>
<dbReference type="Gene3D" id="1.20.5.4820">
    <property type="match status" value="1"/>
</dbReference>
<feature type="region of interest" description="Actin-binding" evidence="6">
    <location>
        <begin position="827"/>
        <end position="849"/>
    </location>
</feature>
<dbReference type="GO" id="GO:0051015">
    <property type="term" value="F:actin filament binding"/>
    <property type="evidence" value="ECO:0007669"/>
    <property type="project" value="TreeGrafter"/>
</dbReference>
<dbReference type="GO" id="GO:0000146">
    <property type="term" value="F:microfilament motor activity"/>
    <property type="evidence" value="ECO:0007669"/>
    <property type="project" value="TreeGrafter"/>
</dbReference>
<feature type="binding site" evidence="6">
    <location>
        <begin position="305"/>
        <end position="312"/>
    </location>
    <ligand>
        <name>ATP</name>
        <dbReference type="ChEBI" id="CHEBI:30616"/>
    </ligand>
</feature>